<dbReference type="RefSeq" id="WP_103932601.1">
    <property type="nucleotide sequence ID" value="NZ_FNVA01000002.1"/>
</dbReference>
<dbReference type="Gene3D" id="3.30.559.10">
    <property type="entry name" value="Chloramphenicol acetyltransferase-like domain"/>
    <property type="match status" value="1"/>
</dbReference>
<evidence type="ECO:0000313" key="1">
    <source>
        <dbReference type="EMBL" id="SEG01929.1"/>
    </source>
</evidence>
<dbReference type="SMART" id="SM01059">
    <property type="entry name" value="CAT"/>
    <property type="match status" value="1"/>
</dbReference>
<dbReference type="Pfam" id="PF00302">
    <property type="entry name" value="CAT"/>
    <property type="match status" value="1"/>
</dbReference>
<evidence type="ECO:0000313" key="2">
    <source>
        <dbReference type="Proteomes" id="UP000236728"/>
    </source>
</evidence>
<keyword evidence="2" id="KW-1185">Reference proteome</keyword>
<sequence length="219" mass="25152">MEQGNRRKIDLATWPRTTIFNFFKEFTEPYHGVCLRLDCTEAFRFAKANQLSVFLTMVHCSLVASMRVQNFRTRIEGEDVWEYERINGGSAVGRPNGTIGFADYPFFEDIEEFVRAGSLEVERVKGRTDLERHPYTNLIRFSTLPWFDFTSISHARNFAFEDSAPKITFGKITESGGRRTLPISIHVHHALVDGLHVGEFVEALQDRFDHPSARFDPSA</sequence>
<dbReference type="InterPro" id="IPR023213">
    <property type="entry name" value="CAT-like_dom_sf"/>
</dbReference>
<dbReference type="PANTHER" id="PTHR38474:SF1">
    <property type="entry name" value="SLR0299 PROTEIN"/>
    <property type="match status" value="1"/>
</dbReference>
<dbReference type="Proteomes" id="UP000236728">
    <property type="component" value="Unassembled WGS sequence"/>
</dbReference>
<dbReference type="AlphaFoldDB" id="A0A1H5WQW0"/>
<reference evidence="1 2" key="1">
    <citation type="submission" date="2016-10" db="EMBL/GenBank/DDBJ databases">
        <authorList>
            <person name="de Groot N.N."/>
        </authorList>
    </citation>
    <scope>NUCLEOTIDE SEQUENCE [LARGE SCALE GENOMIC DNA]</scope>
    <source>
        <strain evidence="1 2">DSM 22489</strain>
    </source>
</reference>
<name>A0A1H5WQW0_9BACT</name>
<dbReference type="SUPFAM" id="SSF52777">
    <property type="entry name" value="CoA-dependent acyltransferases"/>
    <property type="match status" value="1"/>
</dbReference>
<dbReference type="EMBL" id="FNVA01000002">
    <property type="protein sequence ID" value="SEG01929.1"/>
    <property type="molecule type" value="Genomic_DNA"/>
</dbReference>
<gene>
    <name evidence="1" type="ORF">SAMN05421819_1706</name>
</gene>
<dbReference type="InterPro" id="IPR001707">
    <property type="entry name" value="Cmp_AcTrfase"/>
</dbReference>
<dbReference type="OrthoDB" id="9801766at2"/>
<proteinExistence type="predicted"/>
<dbReference type="PANTHER" id="PTHR38474">
    <property type="entry name" value="SLR0299 PROTEIN"/>
    <property type="match status" value="1"/>
</dbReference>
<keyword evidence="1" id="KW-0808">Transferase</keyword>
<dbReference type="GO" id="GO:0008811">
    <property type="term" value="F:chloramphenicol O-acetyltransferase activity"/>
    <property type="evidence" value="ECO:0007669"/>
    <property type="project" value="InterPro"/>
</dbReference>
<accession>A0A1H5WQW0</accession>
<protein>
    <submittedName>
        <fullName evidence="1">Chloramphenicol O-acetyltransferase type A</fullName>
    </submittedName>
</protein>
<organism evidence="1 2">
    <name type="scientific">Bryocella elongata</name>
    <dbReference type="NCBI Taxonomy" id="863522"/>
    <lineage>
        <taxon>Bacteria</taxon>
        <taxon>Pseudomonadati</taxon>
        <taxon>Acidobacteriota</taxon>
        <taxon>Terriglobia</taxon>
        <taxon>Terriglobales</taxon>
        <taxon>Acidobacteriaceae</taxon>
        <taxon>Bryocella</taxon>
    </lineage>
</organism>